<evidence type="ECO:0000259" key="1">
    <source>
        <dbReference type="Pfam" id="PF21247"/>
    </source>
</evidence>
<dbReference type="InterPro" id="IPR049514">
    <property type="entry name" value="Fic-like_C"/>
</dbReference>
<dbReference type="Gene3D" id="3.30.565.60">
    <property type="match status" value="1"/>
</dbReference>
<protein>
    <recommendedName>
        <fullName evidence="1">Filamentation induced by cAMP protein Fic-like C-terminal domain-containing protein</fullName>
    </recommendedName>
</protein>
<name>A0A653A0M8_UNCDX</name>
<accession>A0A653A0M8</accession>
<proteinExistence type="predicted"/>
<dbReference type="EMBL" id="UPXX01000004">
    <property type="protein sequence ID" value="VBB41585.1"/>
    <property type="molecule type" value="Genomic_DNA"/>
</dbReference>
<dbReference type="AlphaFoldDB" id="A0A653A0M8"/>
<organism evidence="2">
    <name type="scientific">Uncultured Desulfatiglans sp</name>
    <dbReference type="NCBI Taxonomy" id="1748965"/>
    <lineage>
        <taxon>Bacteria</taxon>
        <taxon>Pseudomonadati</taxon>
        <taxon>Thermodesulfobacteriota</taxon>
        <taxon>Desulfobacteria</taxon>
        <taxon>Desulfatiglandales</taxon>
        <taxon>Desulfatiglandaceae</taxon>
        <taxon>Desulfatiglans</taxon>
        <taxon>environmental samples</taxon>
    </lineage>
</organism>
<dbReference type="Pfam" id="PF21247">
    <property type="entry name" value="Fic-like_C"/>
    <property type="match status" value="1"/>
</dbReference>
<dbReference type="InterPro" id="IPR038475">
    <property type="entry name" value="RecG_C_sf"/>
</dbReference>
<dbReference type="PANTHER" id="PTHR30595">
    <property type="entry name" value="GLPR-RELATED TRANSCRIPTIONAL REPRESSOR"/>
    <property type="match status" value="1"/>
</dbReference>
<evidence type="ECO:0000313" key="2">
    <source>
        <dbReference type="EMBL" id="VBB41585.1"/>
    </source>
</evidence>
<sequence>MERISLRDAIFREVASNILIHREYTNAFPAKLIIERGQVRMENSNKPNGFGALDPANFTPFPKNPVIGAFFRENHRADELGSGMRKLMRYGKAYGGADPEMIEEDVFRIIVKVPEFEQVVEVAGEVTGDATPKQVTKSGLSRAHEAHDGAHDEAHEPVSEIEQRILLACLDSPQNTPQLLALLGYESRTGNFKKALSRLMDLACLEMTIPDKPRSKKQKYRLTERGRKVLKGIEGG</sequence>
<feature type="domain" description="Filamentation induced by cAMP protein Fic-like C-terminal" evidence="1">
    <location>
        <begin position="165"/>
        <end position="223"/>
    </location>
</feature>
<gene>
    <name evidence="2" type="ORF">TRIP_B120020</name>
</gene>
<dbReference type="PANTHER" id="PTHR30595:SF6">
    <property type="entry name" value="SCHLAFEN ALBA-2 DOMAIN-CONTAINING PROTEIN"/>
    <property type="match status" value="1"/>
</dbReference>
<reference evidence="2" key="1">
    <citation type="submission" date="2018-07" db="EMBL/GenBank/DDBJ databases">
        <authorList>
            <consortium name="Genoscope - CEA"/>
            <person name="William W."/>
        </authorList>
    </citation>
    <scope>NUCLEOTIDE SEQUENCE</scope>
    <source>
        <strain evidence="2">IK1</strain>
    </source>
</reference>